<name>A0A0F9TSS3_9ZZZZ</name>
<dbReference type="InterPro" id="IPR018517">
    <property type="entry name" value="tRNA_hU_synthase_CS"/>
</dbReference>
<feature type="domain" description="DUS-like FMN-binding" evidence="9">
    <location>
        <begin position="26"/>
        <end position="329"/>
    </location>
</feature>
<dbReference type="InterPro" id="IPR001269">
    <property type="entry name" value="DUS_fam"/>
</dbReference>
<evidence type="ECO:0000256" key="6">
    <source>
        <dbReference type="ARBA" id="ARBA00022857"/>
    </source>
</evidence>
<evidence type="ECO:0000256" key="5">
    <source>
        <dbReference type="ARBA" id="ARBA00022694"/>
    </source>
</evidence>
<dbReference type="Gene3D" id="3.20.20.70">
    <property type="entry name" value="Aldolase class I"/>
    <property type="match status" value="1"/>
</dbReference>
<dbReference type="Gene3D" id="1.20.120.1460">
    <property type="match status" value="1"/>
</dbReference>
<dbReference type="EMBL" id="LAZR01000202">
    <property type="protein sequence ID" value="KKN82369.1"/>
    <property type="molecule type" value="Genomic_DNA"/>
</dbReference>
<keyword evidence="3" id="KW-0285">Flavoprotein</keyword>
<gene>
    <name evidence="10" type="ORF">LCGC14_0310290</name>
</gene>
<evidence type="ECO:0000256" key="4">
    <source>
        <dbReference type="ARBA" id="ARBA00022643"/>
    </source>
</evidence>
<dbReference type="GO" id="GO:0000049">
    <property type="term" value="F:tRNA binding"/>
    <property type="evidence" value="ECO:0007669"/>
    <property type="project" value="UniProtKB-KW"/>
</dbReference>
<protein>
    <recommendedName>
        <fullName evidence="9">DUS-like FMN-binding domain-containing protein</fullName>
    </recommendedName>
</protein>
<keyword evidence="6" id="KW-0521">NADP</keyword>
<evidence type="ECO:0000256" key="2">
    <source>
        <dbReference type="ARBA" id="ARBA00022555"/>
    </source>
</evidence>
<dbReference type="NCBIfam" id="TIGR00742">
    <property type="entry name" value="yjbN"/>
    <property type="match status" value="1"/>
</dbReference>
<keyword evidence="4" id="KW-0288">FMN</keyword>
<reference evidence="10" key="1">
    <citation type="journal article" date="2015" name="Nature">
        <title>Complex archaea that bridge the gap between prokaryotes and eukaryotes.</title>
        <authorList>
            <person name="Spang A."/>
            <person name="Saw J.H."/>
            <person name="Jorgensen S.L."/>
            <person name="Zaremba-Niedzwiedzka K."/>
            <person name="Martijn J."/>
            <person name="Lind A.E."/>
            <person name="van Eijk R."/>
            <person name="Schleper C."/>
            <person name="Guy L."/>
            <person name="Ettema T.J."/>
        </authorList>
    </citation>
    <scope>NUCLEOTIDE SEQUENCE</scope>
</reference>
<evidence type="ECO:0000256" key="1">
    <source>
        <dbReference type="ARBA" id="ARBA00001917"/>
    </source>
</evidence>
<keyword evidence="7" id="KW-0694">RNA-binding</keyword>
<dbReference type="InterPro" id="IPR035587">
    <property type="entry name" value="DUS-like_FMN-bd"/>
</dbReference>
<dbReference type="PROSITE" id="PS01136">
    <property type="entry name" value="UPF0034"/>
    <property type="match status" value="1"/>
</dbReference>
<comment type="cofactor">
    <cofactor evidence="1">
        <name>FMN</name>
        <dbReference type="ChEBI" id="CHEBI:58210"/>
    </cofactor>
</comment>
<keyword evidence="8" id="KW-0560">Oxidoreductase</keyword>
<dbReference type="GO" id="GO:0050660">
    <property type="term" value="F:flavin adenine dinucleotide binding"/>
    <property type="evidence" value="ECO:0007669"/>
    <property type="project" value="InterPro"/>
</dbReference>
<evidence type="ECO:0000259" key="9">
    <source>
        <dbReference type="Pfam" id="PF01207"/>
    </source>
</evidence>
<dbReference type="InterPro" id="IPR004653">
    <property type="entry name" value="DusA"/>
</dbReference>
<evidence type="ECO:0000256" key="8">
    <source>
        <dbReference type="ARBA" id="ARBA00023002"/>
    </source>
</evidence>
<evidence type="ECO:0000256" key="7">
    <source>
        <dbReference type="ARBA" id="ARBA00022884"/>
    </source>
</evidence>
<dbReference type="PIRSF" id="PIRSF006621">
    <property type="entry name" value="Dus"/>
    <property type="match status" value="1"/>
</dbReference>
<keyword evidence="5" id="KW-0819">tRNA processing</keyword>
<keyword evidence="2" id="KW-0820">tRNA-binding</keyword>
<sequence>MGTPMQARHPAPPMIKRPGPSRRFCVAPMMDWSDRNFRYFARLISRHALLYTEMVTTGAVIHGDRKRFLGYNAEEQPLALQLGGSNAKELATCAALAEEAGFAEVNLNVGCPSDRVQNNLIGACLMAHPELVAEGVRAMMGSSGLPITVKHRIGINGRDSYEELRDFVGVVHEAGCDTFIVHARIAILEGLSPKENRDVPPLRYSVVHQLKADFPQLEIIINGGLTALDCMSEQLRQVDGVMVGREAYHNPYMMADVDKKIFGNESPVPSRLDVLEAMRPYIVRHLAQGGAMNHVTRHMLGLFQGLPGARHFRRQLSSALHQTDQPLALYDTLIDEMSHRLQPRDCPVEQA</sequence>
<evidence type="ECO:0000313" key="10">
    <source>
        <dbReference type="EMBL" id="KKN82369.1"/>
    </source>
</evidence>
<dbReference type="PANTHER" id="PTHR42907:SF1">
    <property type="entry name" value="FMN-LINKED OXIDOREDUCTASES SUPERFAMILY PROTEIN"/>
    <property type="match status" value="1"/>
</dbReference>
<accession>A0A0F9TSS3</accession>
<dbReference type="Pfam" id="PF01207">
    <property type="entry name" value="Dus"/>
    <property type="match status" value="1"/>
</dbReference>
<dbReference type="SUPFAM" id="SSF51395">
    <property type="entry name" value="FMN-linked oxidoreductases"/>
    <property type="match status" value="1"/>
</dbReference>
<dbReference type="NCBIfam" id="NF008774">
    <property type="entry name" value="PRK11815.1"/>
    <property type="match status" value="1"/>
</dbReference>
<dbReference type="CDD" id="cd02801">
    <property type="entry name" value="DUS_like_FMN"/>
    <property type="match status" value="1"/>
</dbReference>
<dbReference type="GO" id="GO:0017150">
    <property type="term" value="F:tRNA dihydrouridine synthase activity"/>
    <property type="evidence" value="ECO:0007669"/>
    <property type="project" value="InterPro"/>
</dbReference>
<dbReference type="AlphaFoldDB" id="A0A0F9TSS3"/>
<dbReference type="PANTHER" id="PTHR42907">
    <property type="entry name" value="FMN-LINKED OXIDOREDUCTASES SUPERFAMILY PROTEIN"/>
    <property type="match status" value="1"/>
</dbReference>
<organism evidence="10">
    <name type="scientific">marine sediment metagenome</name>
    <dbReference type="NCBI Taxonomy" id="412755"/>
    <lineage>
        <taxon>unclassified sequences</taxon>
        <taxon>metagenomes</taxon>
        <taxon>ecological metagenomes</taxon>
    </lineage>
</organism>
<proteinExistence type="inferred from homology"/>
<comment type="caution">
    <text evidence="10">The sequence shown here is derived from an EMBL/GenBank/DDBJ whole genome shotgun (WGS) entry which is preliminary data.</text>
</comment>
<dbReference type="InterPro" id="IPR013785">
    <property type="entry name" value="Aldolase_TIM"/>
</dbReference>
<evidence type="ECO:0000256" key="3">
    <source>
        <dbReference type="ARBA" id="ARBA00022630"/>
    </source>
</evidence>
<dbReference type="HAMAP" id="MF_02041">
    <property type="entry name" value="DusA_subfam"/>
    <property type="match status" value="1"/>
</dbReference>